<keyword evidence="3" id="KW-1185">Reference proteome</keyword>
<dbReference type="EMBL" id="JGYV01000008">
    <property type="protein sequence ID" value="KFI63340.1"/>
    <property type="molecule type" value="Genomic_DNA"/>
</dbReference>
<dbReference type="GO" id="GO:0016874">
    <property type="term" value="F:ligase activity"/>
    <property type="evidence" value="ECO:0007669"/>
    <property type="project" value="UniProtKB-KW"/>
</dbReference>
<keyword evidence="2" id="KW-0647">Proteasome</keyword>
<dbReference type="RefSeq" id="WP_033517812.1">
    <property type="nucleotide sequence ID" value="NZ_JGYV01000008.1"/>
</dbReference>
<dbReference type="InterPro" id="IPR004347">
    <property type="entry name" value="Pup_ligase/deamidase"/>
</dbReference>
<dbReference type="GO" id="GO:0070490">
    <property type="term" value="P:protein pupylation"/>
    <property type="evidence" value="ECO:0007669"/>
    <property type="project" value="TreeGrafter"/>
</dbReference>
<reference evidence="2 3" key="1">
    <citation type="submission" date="2014-03" db="EMBL/GenBank/DDBJ databases">
        <title>Genomics of Bifidobacteria.</title>
        <authorList>
            <person name="Ventura M."/>
            <person name="Milani C."/>
            <person name="Lugli G.A."/>
        </authorList>
    </citation>
    <scope>NUCLEOTIDE SEQUENCE [LARGE SCALE GENOMIC DNA]</scope>
    <source>
        <strain evidence="2 3">LMG 10738</strain>
    </source>
</reference>
<dbReference type="OrthoDB" id="9760627at2"/>
<evidence type="ECO:0000313" key="2">
    <source>
        <dbReference type="EMBL" id="KFI63340.1"/>
    </source>
</evidence>
<dbReference type="PANTHER" id="PTHR42307">
    <property type="entry name" value="PUP DEAMIDASE/DEPUPYLASE"/>
    <property type="match status" value="1"/>
</dbReference>
<dbReference type="GO" id="GO:0000502">
    <property type="term" value="C:proteasome complex"/>
    <property type="evidence" value="ECO:0007669"/>
    <property type="project" value="UniProtKB-KW"/>
</dbReference>
<protein>
    <submittedName>
        <fullName evidence="2">Proteasome-associated protein</fullName>
        <ecNumber evidence="2">6.3.2.-</ecNumber>
    </submittedName>
</protein>
<name>A0A087AX40_9BIFI</name>
<dbReference type="GO" id="GO:0010498">
    <property type="term" value="P:proteasomal protein catabolic process"/>
    <property type="evidence" value="ECO:0007669"/>
    <property type="project" value="InterPro"/>
</dbReference>
<dbReference type="STRING" id="1688.BCUN_1308"/>
<feature type="region of interest" description="Disordered" evidence="1">
    <location>
        <begin position="190"/>
        <end position="210"/>
    </location>
</feature>
<dbReference type="EC" id="6.3.2.-" evidence="2"/>
<dbReference type="Pfam" id="PF03136">
    <property type="entry name" value="Pup_ligase"/>
    <property type="match status" value="1"/>
</dbReference>
<dbReference type="PANTHER" id="PTHR42307:SF3">
    <property type="entry name" value="PUP--PROTEIN LIGASE"/>
    <property type="match status" value="1"/>
</dbReference>
<keyword evidence="2" id="KW-0436">Ligase</keyword>
<evidence type="ECO:0000313" key="3">
    <source>
        <dbReference type="Proteomes" id="UP000029067"/>
    </source>
</evidence>
<evidence type="ECO:0000256" key="1">
    <source>
        <dbReference type="SAM" id="MobiDB-lite"/>
    </source>
</evidence>
<sequence length="478" mass="53071">MPQLHDSGNRLAGPAAHRDDTARIFGLETEYGISVSGARIDAAQVAMLMFQPMVRSERSTNTYVDNGSRLYLDVGAHPEVATAEARTPRDMMVCDGAGELIMRAMALEAQERLHRDHPQARIHVFKNNLDSAGNSCGCHENYLVRRRVPLKAIETQLLPFLISRQIYTGAGHTDGRAWTYTQRAGVVDETVSSATTRSRPMVNTRDEPHADPDSFRRLHVIIGDSNRSQWATMMKAATTHYVLCAMEWSARTGEANGLEGIALADPITANLAVDAQGPDAQLGLADGSHATALELQLRILDVVENFAARHPLVDGHDFDGVLGQWRWVLGLLADRDLPALAHVVDWACKRVTIEGIRKRRHLSEAQVRQLDLDYHDVANGALYESLLAHGRMRTLAGADELERAVHEPPRRTRAVLRGRFVQEARRARARFSCDWTALHVQEPFRQSVTLLDPFDDRGDAQCRALLDRLAALPATCET</sequence>
<accession>A0A087AX40</accession>
<dbReference type="eggNOG" id="COG0638">
    <property type="taxonomic scope" value="Bacteria"/>
</dbReference>
<comment type="caution">
    <text evidence="2">The sequence shown here is derived from an EMBL/GenBank/DDBJ whole genome shotgun (WGS) entry which is preliminary data.</text>
</comment>
<dbReference type="GO" id="GO:0019941">
    <property type="term" value="P:modification-dependent protein catabolic process"/>
    <property type="evidence" value="ECO:0007669"/>
    <property type="project" value="InterPro"/>
</dbReference>
<proteinExistence type="predicted"/>
<dbReference type="Proteomes" id="UP000029067">
    <property type="component" value="Unassembled WGS sequence"/>
</dbReference>
<dbReference type="GO" id="GO:0005524">
    <property type="term" value="F:ATP binding"/>
    <property type="evidence" value="ECO:0007669"/>
    <property type="project" value="TreeGrafter"/>
</dbReference>
<gene>
    <name evidence="2" type="ORF">BCUN_1308</name>
</gene>
<organism evidence="2 3">
    <name type="scientific">Bifidobacterium cuniculi</name>
    <dbReference type="NCBI Taxonomy" id="1688"/>
    <lineage>
        <taxon>Bacteria</taxon>
        <taxon>Bacillati</taxon>
        <taxon>Actinomycetota</taxon>
        <taxon>Actinomycetes</taxon>
        <taxon>Bifidobacteriales</taxon>
        <taxon>Bifidobacteriaceae</taxon>
        <taxon>Bifidobacterium</taxon>
    </lineage>
</organism>
<dbReference type="AlphaFoldDB" id="A0A087AX40"/>